<evidence type="ECO:0000259" key="11">
    <source>
        <dbReference type="PROSITE" id="PS50011"/>
    </source>
</evidence>
<keyword evidence="4" id="KW-0547">Nucleotide-binding</keyword>
<comment type="catalytic activity">
    <reaction evidence="9">
        <text>L-tyrosyl-[protein] + ATP = O-phospho-L-tyrosyl-[protein] + ADP + H(+)</text>
        <dbReference type="Rhea" id="RHEA:10596"/>
        <dbReference type="Rhea" id="RHEA-COMP:10136"/>
        <dbReference type="Rhea" id="RHEA-COMP:20101"/>
        <dbReference type="ChEBI" id="CHEBI:15378"/>
        <dbReference type="ChEBI" id="CHEBI:30616"/>
        <dbReference type="ChEBI" id="CHEBI:46858"/>
        <dbReference type="ChEBI" id="CHEBI:61978"/>
        <dbReference type="ChEBI" id="CHEBI:456216"/>
        <dbReference type="EC" id="2.7.12.1"/>
    </reaction>
</comment>
<dbReference type="InterPro" id="IPR011009">
    <property type="entry name" value="Kinase-like_dom_sf"/>
</dbReference>
<dbReference type="Pfam" id="PF00069">
    <property type="entry name" value="Pkinase"/>
    <property type="match status" value="1"/>
</dbReference>
<dbReference type="AlphaFoldDB" id="A0A7R8WG58"/>
<dbReference type="EC" id="2.7.12.1" evidence="1"/>
<evidence type="ECO:0000256" key="2">
    <source>
        <dbReference type="ARBA" id="ARBA00022527"/>
    </source>
</evidence>
<name>A0A7R8WG58_9CRUS</name>
<dbReference type="PANTHER" id="PTHR24058:SF112">
    <property type="entry name" value="DUAL SPECIFICITY TYROSINE-PHOSPHORYLATION-REGULATED KINASE 3 HOMOLOG-RELATED"/>
    <property type="match status" value="1"/>
</dbReference>
<dbReference type="OrthoDB" id="9332038at2759"/>
<protein>
    <recommendedName>
        <fullName evidence="1">dual-specificity kinase</fullName>
        <ecNumber evidence="1">2.7.12.1</ecNumber>
    </recommendedName>
</protein>
<dbReference type="GO" id="GO:0004674">
    <property type="term" value="F:protein serine/threonine kinase activity"/>
    <property type="evidence" value="ECO:0007669"/>
    <property type="project" value="UniProtKB-KW"/>
</dbReference>
<dbReference type="PANTHER" id="PTHR24058">
    <property type="entry name" value="DUAL SPECIFICITY PROTEIN KINASE"/>
    <property type="match status" value="1"/>
</dbReference>
<organism evidence="12">
    <name type="scientific">Cyprideis torosa</name>
    <dbReference type="NCBI Taxonomy" id="163714"/>
    <lineage>
        <taxon>Eukaryota</taxon>
        <taxon>Metazoa</taxon>
        <taxon>Ecdysozoa</taxon>
        <taxon>Arthropoda</taxon>
        <taxon>Crustacea</taxon>
        <taxon>Oligostraca</taxon>
        <taxon>Ostracoda</taxon>
        <taxon>Podocopa</taxon>
        <taxon>Podocopida</taxon>
        <taxon>Cytherocopina</taxon>
        <taxon>Cytheroidea</taxon>
        <taxon>Cytherideidae</taxon>
        <taxon>Cyprideis</taxon>
    </lineage>
</organism>
<keyword evidence="6" id="KW-0067">ATP-binding</keyword>
<dbReference type="EMBL" id="OB661589">
    <property type="protein sequence ID" value="CAD7228551.1"/>
    <property type="molecule type" value="Genomic_DNA"/>
</dbReference>
<dbReference type="PROSITE" id="PS50011">
    <property type="entry name" value="PROTEIN_KINASE_DOM"/>
    <property type="match status" value="1"/>
</dbReference>
<dbReference type="GO" id="GO:0004712">
    <property type="term" value="F:protein serine/threonine/tyrosine kinase activity"/>
    <property type="evidence" value="ECO:0007669"/>
    <property type="project" value="UniProtKB-EC"/>
</dbReference>
<gene>
    <name evidence="12" type="ORF">CTOB1V02_LOCUS6432</name>
</gene>
<dbReference type="InterPro" id="IPR042521">
    <property type="entry name" value="DYRK"/>
</dbReference>
<comment type="catalytic activity">
    <reaction evidence="8">
        <text>L-threonyl-[protein] + ATP = O-phospho-L-threonyl-[protein] + ADP + H(+)</text>
        <dbReference type="Rhea" id="RHEA:46608"/>
        <dbReference type="Rhea" id="RHEA-COMP:11060"/>
        <dbReference type="Rhea" id="RHEA-COMP:11605"/>
        <dbReference type="ChEBI" id="CHEBI:15378"/>
        <dbReference type="ChEBI" id="CHEBI:30013"/>
        <dbReference type="ChEBI" id="CHEBI:30616"/>
        <dbReference type="ChEBI" id="CHEBI:61977"/>
        <dbReference type="ChEBI" id="CHEBI:456216"/>
        <dbReference type="EC" id="2.7.12.1"/>
    </reaction>
</comment>
<dbReference type="PROSITE" id="PS00107">
    <property type="entry name" value="PROTEIN_KINASE_ATP"/>
    <property type="match status" value="1"/>
</dbReference>
<feature type="domain" description="Protein kinase" evidence="11">
    <location>
        <begin position="102"/>
        <end position="228"/>
    </location>
</feature>
<sequence>MQPTETNGINRSNSSESNSEASPSLPKLTKTTVATPEQVMKMYLNKLTPYEQQEIYSYPQVYFIGANAKKRPGILGGSNNCGYDDENGSYNHVAHDHVAFRYEVLKIIGKGSFGQVVKAYDHKNHQHVALKIVRNEKRFHRQAQEEIKILEHLRKQKQFFGRHYCRLASSNPGMSFLGDEYDDFDEHTGFGTSLPPPQKQRKHVFLLLLFWKLALEGVGGPNVVMELR</sequence>
<keyword evidence="3" id="KW-0808">Transferase</keyword>
<evidence type="ECO:0000256" key="6">
    <source>
        <dbReference type="ARBA" id="ARBA00022840"/>
    </source>
</evidence>
<feature type="compositionally biased region" description="Polar residues" evidence="10">
    <location>
        <begin position="1"/>
        <end position="11"/>
    </location>
</feature>
<evidence type="ECO:0000256" key="7">
    <source>
        <dbReference type="ARBA" id="ARBA00049003"/>
    </source>
</evidence>
<dbReference type="GO" id="GO:0005524">
    <property type="term" value="F:ATP binding"/>
    <property type="evidence" value="ECO:0007669"/>
    <property type="project" value="UniProtKB-UniRule"/>
</dbReference>
<feature type="compositionally biased region" description="Low complexity" evidence="10">
    <location>
        <begin position="12"/>
        <end position="24"/>
    </location>
</feature>
<reference evidence="12" key="1">
    <citation type="submission" date="2020-11" db="EMBL/GenBank/DDBJ databases">
        <authorList>
            <person name="Tran Van P."/>
        </authorList>
    </citation>
    <scope>NUCLEOTIDE SEQUENCE</scope>
</reference>
<comment type="catalytic activity">
    <reaction evidence="7">
        <text>L-seryl-[protein] + ATP = O-phospho-L-seryl-[protein] + ADP + H(+)</text>
        <dbReference type="Rhea" id="RHEA:17989"/>
        <dbReference type="Rhea" id="RHEA-COMP:9863"/>
        <dbReference type="Rhea" id="RHEA-COMP:11604"/>
        <dbReference type="ChEBI" id="CHEBI:15378"/>
        <dbReference type="ChEBI" id="CHEBI:29999"/>
        <dbReference type="ChEBI" id="CHEBI:30616"/>
        <dbReference type="ChEBI" id="CHEBI:83421"/>
        <dbReference type="ChEBI" id="CHEBI:456216"/>
        <dbReference type="EC" id="2.7.12.1"/>
    </reaction>
</comment>
<dbReference type="Gene3D" id="3.30.200.20">
    <property type="entry name" value="Phosphorylase Kinase, domain 1"/>
    <property type="match status" value="1"/>
</dbReference>
<dbReference type="InterPro" id="IPR050494">
    <property type="entry name" value="Ser_Thr_dual-spec_kinase"/>
</dbReference>
<accession>A0A7R8WG58</accession>
<evidence type="ECO:0000256" key="1">
    <source>
        <dbReference type="ARBA" id="ARBA00013203"/>
    </source>
</evidence>
<evidence type="ECO:0000256" key="3">
    <source>
        <dbReference type="ARBA" id="ARBA00022679"/>
    </source>
</evidence>
<dbReference type="GO" id="GO:0005856">
    <property type="term" value="C:cytoskeleton"/>
    <property type="evidence" value="ECO:0007669"/>
    <property type="project" value="TreeGrafter"/>
</dbReference>
<evidence type="ECO:0000256" key="9">
    <source>
        <dbReference type="ARBA" id="ARBA00051680"/>
    </source>
</evidence>
<evidence type="ECO:0000256" key="4">
    <source>
        <dbReference type="ARBA" id="ARBA00022741"/>
    </source>
</evidence>
<evidence type="ECO:0000256" key="10">
    <source>
        <dbReference type="SAM" id="MobiDB-lite"/>
    </source>
</evidence>
<dbReference type="InterPro" id="IPR017441">
    <property type="entry name" value="Protein_kinase_ATP_BS"/>
</dbReference>
<keyword evidence="2" id="KW-0723">Serine/threonine-protein kinase</keyword>
<feature type="region of interest" description="Disordered" evidence="10">
    <location>
        <begin position="1"/>
        <end position="31"/>
    </location>
</feature>
<dbReference type="InterPro" id="IPR000719">
    <property type="entry name" value="Prot_kinase_dom"/>
</dbReference>
<evidence type="ECO:0000256" key="8">
    <source>
        <dbReference type="ARBA" id="ARBA00049308"/>
    </source>
</evidence>
<dbReference type="GO" id="GO:0005634">
    <property type="term" value="C:nucleus"/>
    <property type="evidence" value="ECO:0007669"/>
    <property type="project" value="TreeGrafter"/>
</dbReference>
<evidence type="ECO:0000313" key="12">
    <source>
        <dbReference type="EMBL" id="CAD7228551.1"/>
    </source>
</evidence>
<dbReference type="GO" id="GO:0005737">
    <property type="term" value="C:cytoplasm"/>
    <property type="evidence" value="ECO:0007669"/>
    <property type="project" value="TreeGrafter"/>
</dbReference>
<dbReference type="Gene3D" id="3.30.10.30">
    <property type="entry name" value="DYRK"/>
    <property type="match status" value="1"/>
</dbReference>
<keyword evidence="5" id="KW-0418">Kinase</keyword>
<evidence type="ECO:0000256" key="5">
    <source>
        <dbReference type="ARBA" id="ARBA00022777"/>
    </source>
</evidence>
<dbReference type="SUPFAM" id="SSF56112">
    <property type="entry name" value="Protein kinase-like (PK-like)"/>
    <property type="match status" value="1"/>
</dbReference>
<proteinExistence type="predicted"/>